<sequence>MIIINDITINNSGSFKKIVENTANTWQLGRSNEEKASDTSLGKIAEKVFKEFIIQNFPNYKYLSYDEFRSNNFEKHAPFDGIIFVSNKDQSIVNKYIEQINYEVKNSDYGKISDGTKIGLESNGIYTVEIKSTRVAERHKRTGSSDQNISSIIMSDDFLEYPKYLRVDEFDKINNLMDYINFCKTYRSFNCLSNSECILKMRNEEQINMRFFYVRIYIDISTRKAYIVGYIDKNFFSQNFTLKKMVQAGKSEKALYLSLPLNNAKELSTLIM</sequence>
<comment type="caution">
    <text evidence="1">The sequence shown here is derived from an EMBL/GenBank/DDBJ whole genome shotgun (WGS) entry which is preliminary data.</text>
</comment>
<organism evidence="1 2">
    <name type="scientific">Candidatus Nomurabacteria bacterium GW2011_GWD2_39_12</name>
    <dbReference type="NCBI Taxonomy" id="1618759"/>
    <lineage>
        <taxon>Bacteria</taxon>
        <taxon>Candidatus Nomuraibacteriota</taxon>
    </lineage>
</organism>
<protein>
    <submittedName>
        <fullName evidence="1">Uncharacterized protein</fullName>
    </submittedName>
</protein>
<gene>
    <name evidence="1" type="ORF">UT27_C0001G0006</name>
</gene>
<dbReference type="AlphaFoldDB" id="A0A837HSB9"/>
<name>A0A837HSB9_9BACT</name>
<dbReference type="EMBL" id="LBWE01000001">
    <property type="protein sequence ID" value="KKR02228.1"/>
    <property type="molecule type" value="Genomic_DNA"/>
</dbReference>
<dbReference type="Proteomes" id="UP000033998">
    <property type="component" value="Unassembled WGS sequence"/>
</dbReference>
<proteinExistence type="predicted"/>
<evidence type="ECO:0000313" key="1">
    <source>
        <dbReference type="EMBL" id="KKR02228.1"/>
    </source>
</evidence>
<evidence type="ECO:0000313" key="2">
    <source>
        <dbReference type="Proteomes" id="UP000033998"/>
    </source>
</evidence>
<reference evidence="1 2" key="1">
    <citation type="journal article" date="2015" name="Nature">
        <title>rRNA introns, odd ribosomes, and small enigmatic genomes across a large radiation of phyla.</title>
        <authorList>
            <person name="Brown C.T."/>
            <person name="Hug L.A."/>
            <person name="Thomas B.C."/>
            <person name="Sharon I."/>
            <person name="Castelle C.J."/>
            <person name="Singh A."/>
            <person name="Wilkins M.J."/>
            <person name="Williams K.H."/>
            <person name="Banfield J.F."/>
        </authorList>
    </citation>
    <scope>NUCLEOTIDE SEQUENCE [LARGE SCALE GENOMIC DNA]</scope>
</reference>
<accession>A0A837HSB9</accession>